<proteinExistence type="predicted"/>
<protein>
    <recommendedName>
        <fullName evidence="4">SH3 type 3 domain protein</fullName>
    </recommendedName>
</protein>
<sequence length="367" mass="42249">MNRLIISLIFLLIPLTSGAQEVKVLTDAVSLRNLPEGEIVKTINGGETRFLFNKYSFWGKLSKGWVNLDYVDYTLPDYVTTGHVKLKIAVVTSPCEAETDNGSIFLEENSVILLGTEKEDKVFGWYKKTPVAVKKENVYVEDVTFNIASLNKALKIYSDYGKTFEFLPGEVILIDNNNRVLYKDHLWNTVEFEMLKSKEVDISSLEEEINHLIDIFNGAKYSAPISERIGYYAKLLPVDYSSFKVLKTPQGVGLKVKLKYQFFYRDGKPVEGRKTRLILKKSNFNFWKTISDMCFESGVNKFVEIEVYRFNGEGGFSKEGFIASSYHYYKEGKLKTLEDFINYSESEFSDDLWFFADEVYERLENGN</sequence>
<keyword evidence="3" id="KW-1185">Reference proteome</keyword>
<evidence type="ECO:0000313" key="2">
    <source>
        <dbReference type="EMBL" id="ADY73186.1"/>
    </source>
</evidence>
<feature type="signal peptide" evidence="1">
    <location>
        <begin position="1"/>
        <end position="19"/>
    </location>
</feature>
<dbReference type="STRING" id="868864.Dester_0535"/>
<organism evidence="2 3">
    <name type="scientific">Desulfurobacterium thermolithotrophum (strain DSM 11699 / BSA)</name>
    <dbReference type="NCBI Taxonomy" id="868864"/>
    <lineage>
        <taxon>Bacteria</taxon>
        <taxon>Pseudomonadati</taxon>
        <taxon>Aquificota</taxon>
        <taxon>Aquificia</taxon>
        <taxon>Desulfurobacteriales</taxon>
        <taxon>Desulfurobacteriaceae</taxon>
        <taxon>Desulfurobacterium</taxon>
    </lineage>
</organism>
<dbReference type="eggNOG" id="ENOG5033R7A">
    <property type="taxonomic scope" value="Bacteria"/>
</dbReference>
<reference evidence="3" key="2">
    <citation type="submission" date="2011-02" db="EMBL/GenBank/DDBJ databases">
        <title>The complete genome of Desulfurobacterium thermolithotrophum DSM 11699.</title>
        <authorList>
            <consortium name="US DOE Joint Genome Institute (JGI-PGF)"/>
            <person name="Lucas S."/>
            <person name="Copeland A."/>
            <person name="Lapidus A."/>
            <person name="Bruce D."/>
            <person name="Goodwin L."/>
            <person name="Pitluck S."/>
            <person name="Kyrpides N."/>
            <person name="Mavromatis K."/>
            <person name="Pagani I."/>
            <person name="Ivanova N."/>
            <person name="Mikhailova N."/>
            <person name="Daligault H."/>
            <person name="Detter J.C."/>
            <person name="Tapia R."/>
            <person name="Han C."/>
            <person name="Land M."/>
            <person name="Hauser L."/>
            <person name="Markowitz V."/>
            <person name="Cheng J.-F."/>
            <person name="Hugenholtz P."/>
            <person name="Woyke T."/>
            <person name="Wu D."/>
            <person name="Spring S."/>
            <person name="Brambilla E."/>
            <person name="Klenk H.-P."/>
            <person name="Eisen J.A."/>
        </authorList>
    </citation>
    <scope>NUCLEOTIDE SEQUENCE [LARGE SCALE GENOMIC DNA]</scope>
    <source>
        <strain evidence="3">DSM 11699 / BSA</strain>
    </source>
</reference>
<dbReference type="Proteomes" id="UP000007102">
    <property type="component" value="Chromosome"/>
</dbReference>
<name>F0S2W4_DESTD</name>
<evidence type="ECO:0000313" key="3">
    <source>
        <dbReference type="Proteomes" id="UP000007102"/>
    </source>
</evidence>
<dbReference type="InParanoid" id="F0S2W4"/>
<evidence type="ECO:0000256" key="1">
    <source>
        <dbReference type="SAM" id="SignalP"/>
    </source>
</evidence>
<reference evidence="2 3" key="1">
    <citation type="journal article" date="2011" name="Stand. Genomic Sci.">
        <title>Complete genome sequence of the thermophilic sulfur-reducer Desulfurobacterium thermolithotrophum type strain (BSA(T)) from a deep-sea hydrothermal vent.</title>
        <authorList>
            <person name="Goker M."/>
            <person name="Daligault H."/>
            <person name="Mwirichia R."/>
            <person name="Lapidus A."/>
            <person name="Lucas S."/>
            <person name="Deshpande S."/>
            <person name="Pagani I."/>
            <person name="Tapia R."/>
            <person name="Cheng J.F."/>
            <person name="Goodwin L."/>
            <person name="Pitluck S."/>
            <person name="Liolios K."/>
            <person name="Ivanova N."/>
            <person name="Mavromatis K."/>
            <person name="Mikhailova N."/>
            <person name="Pati A."/>
            <person name="Chen A."/>
            <person name="Palaniappan K."/>
            <person name="Han C."/>
            <person name="Land M."/>
            <person name="Hauser L."/>
            <person name="Pan C."/>
            <person name="Brambilla E.M."/>
            <person name="Rohde M."/>
            <person name="Spring S."/>
            <person name="Sikorski J."/>
            <person name="Wirth R."/>
            <person name="Detter J.C."/>
            <person name="Woyke T."/>
            <person name="Bristow J."/>
            <person name="Eisen J.A."/>
            <person name="Markowitz V."/>
            <person name="Hugenholtz P."/>
            <person name="Kyrpides N.C."/>
            <person name="Klenk H.P."/>
        </authorList>
    </citation>
    <scope>NUCLEOTIDE SEQUENCE [LARGE SCALE GENOMIC DNA]</scope>
    <source>
        <strain evidence="3">DSM 11699 / BSA</strain>
    </source>
</reference>
<dbReference type="RefSeq" id="WP_013638144.1">
    <property type="nucleotide sequence ID" value="NC_015185.1"/>
</dbReference>
<dbReference type="KEGG" id="dte:Dester_0535"/>
<gene>
    <name evidence="2" type="ordered locus">Dester_0535</name>
</gene>
<keyword evidence="1" id="KW-0732">Signal</keyword>
<dbReference type="HOGENOM" id="CLU_771458_0_0_0"/>
<evidence type="ECO:0008006" key="4">
    <source>
        <dbReference type="Google" id="ProtNLM"/>
    </source>
</evidence>
<dbReference type="OrthoDB" id="13449at2"/>
<accession>F0S2W4</accession>
<dbReference type="AlphaFoldDB" id="F0S2W4"/>
<dbReference type="EMBL" id="CP002543">
    <property type="protein sequence ID" value="ADY73186.1"/>
    <property type="molecule type" value="Genomic_DNA"/>
</dbReference>
<feature type="chain" id="PRO_5003259999" description="SH3 type 3 domain protein" evidence="1">
    <location>
        <begin position="20"/>
        <end position="367"/>
    </location>
</feature>